<organism evidence="5 6">
    <name type="scientific">Vitis vinifera</name>
    <name type="common">Grape</name>
    <dbReference type="NCBI Taxonomy" id="29760"/>
    <lineage>
        <taxon>Eukaryota</taxon>
        <taxon>Viridiplantae</taxon>
        <taxon>Streptophyta</taxon>
        <taxon>Embryophyta</taxon>
        <taxon>Tracheophyta</taxon>
        <taxon>Spermatophyta</taxon>
        <taxon>Magnoliopsida</taxon>
        <taxon>eudicotyledons</taxon>
        <taxon>Gunneridae</taxon>
        <taxon>Pentapetalae</taxon>
        <taxon>rosids</taxon>
        <taxon>Vitales</taxon>
        <taxon>Vitaceae</taxon>
        <taxon>Viteae</taxon>
        <taxon>Vitis</taxon>
    </lineage>
</organism>
<keyword evidence="6" id="KW-1185">Reference proteome</keyword>
<reference evidence="5 6" key="1">
    <citation type="journal article" date="2023" name="Hortic Res">
        <title>The complete reference genome for grapevine (Vitis vinifera L.) genetics and breeding.</title>
        <authorList>
            <person name="Shi X."/>
            <person name="Cao S."/>
            <person name="Wang X."/>
            <person name="Huang S."/>
            <person name="Wang Y."/>
            <person name="Liu Z."/>
            <person name="Liu W."/>
            <person name="Leng X."/>
            <person name="Peng Y."/>
            <person name="Wang N."/>
            <person name="Wang Y."/>
            <person name="Ma Z."/>
            <person name="Xu X."/>
            <person name="Zhang F."/>
            <person name="Xue H."/>
            <person name="Zhong H."/>
            <person name="Wang Y."/>
            <person name="Zhang K."/>
            <person name="Velt A."/>
            <person name="Avia K."/>
            <person name="Holtgrawe D."/>
            <person name="Grimplet J."/>
            <person name="Matus J.T."/>
            <person name="Ware D."/>
            <person name="Wu X."/>
            <person name="Wang H."/>
            <person name="Liu C."/>
            <person name="Fang Y."/>
            <person name="Rustenholz C."/>
            <person name="Cheng Z."/>
            <person name="Xiao H."/>
            <person name="Zhou Y."/>
        </authorList>
    </citation>
    <scope>NUCLEOTIDE SEQUENCE [LARGE SCALE GENOMIC DNA]</scope>
    <source>
        <strain evidence="6">cv. Pinot noir / PN40024</strain>
        <tissue evidence="5">Leaf</tissue>
    </source>
</reference>
<dbReference type="PANTHER" id="PTHR46581:SF3">
    <property type="entry name" value="ARABINOSYLTRANSFERASE RRA3"/>
    <property type="match status" value="1"/>
</dbReference>
<feature type="domain" description="Ubiquitin-like protease family profile" evidence="4">
    <location>
        <begin position="358"/>
        <end position="463"/>
    </location>
</feature>
<evidence type="ECO:0000313" key="6">
    <source>
        <dbReference type="Proteomes" id="UP001227230"/>
    </source>
</evidence>
<gene>
    <name evidence="5" type="ORF">VitviT2T_026495</name>
</gene>
<dbReference type="InterPro" id="IPR038765">
    <property type="entry name" value="Papain-like_cys_pep_sf"/>
</dbReference>
<dbReference type="EMBL" id="CP126664">
    <property type="protein sequence ID" value="WKA08805.1"/>
    <property type="molecule type" value="Genomic_DNA"/>
</dbReference>
<proteinExistence type="inferred from homology"/>
<accession>A0ABY9DQB9</accession>
<dbReference type="Proteomes" id="UP001227230">
    <property type="component" value="Chromosome 17"/>
</dbReference>
<dbReference type="InterPro" id="IPR003653">
    <property type="entry name" value="Peptidase_C48_C"/>
</dbReference>
<dbReference type="Pfam" id="PF02902">
    <property type="entry name" value="Peptidase_C48"/>
    <property type="match status" value="1"/>
</dbReference>
<keyword evidence="2" id="KW-0645">Protease</keyword>
<name>A0ABY9DQB9_VITVI</name>
<dbReference type="InterPro" id="IPR044290">
    <property type="entry name" value="RRA1/2/3"/>
</dbReference>
<sequence>MLLRFSHLGIRRNLRRRCNLLLRLGANGRISSYQRYDIQQAARWIEQSNEILRKQTTSKGERKISVLVGISLVFTLHVAVSSSSPSLGVESMTDGHNNYTGCGYNDVFDEPAMGNGTYPSLFCPMKKGSKLLLRMNMKSMFAHQTRNLLLFSVDLVALLMEENPNIAVEEFSGLEREESILSRDFLGSGGYGSVSYRALGVYALCGQAGVWHRLLMLLRFSHLGIRRNLRRRCNLLLRLGANGRISSYQRYDIQQAARCILLMHAVSSSSPSLGVESMTDGHNNYTGCGYNDVFDEPAMGNGTYPSLFCPMKKGSKLLLRMNMKSMFAHQTRNLLLFSVDLVALLMEENPNIAVSGSTQAFQVDQWTEDAALFLPVCENNHCHLHVLNIPVWRIEILSSLTLQRGNYISASNRRLSMALERALHAHGIHVNMEVSKLVHVQPDLVQQKNGYDYGIFALKYMEYWNGATLTQAVAEEKMHVYRL</sequence>
<evidence type="ECO:0000256" key="1">
    <source>
        <dbReference type="ARBA" id="ARBA00005234"/>
    </source>
</evidence>
<dbReference type="SUPFAM" id="SSF54001">
    <property type="entry name" value="Cysteine proteinases"/>
    <property type="match status" value="1"/>
</dbReference>
<dbReference type="PANTHER" id="PTHR46581">
    <property type="entry name" value="ARABINOSYLTRANSFERASE RRA3"/>
    <property type="match status" value="1"/>
</dbReference>
<evidence type="ECO:0000259" key="4">
    <source>
        <dbReference type="Pfam" id="PF02902"/>
    </source>
</evidence>
<keyword evidence="3" id="KW-0378">Hydrolase</keyword>
<evidence type="ECO:0000313" key="5">
    <source>
        <dbReference type="EMBL" id="WKA08805.1"/>
    </source>
</evidence>
<evidence type="ECO:0000256" key="2">
    <source>
        <dbReference type="ARBA" id="ARBA00022670"/>
    </source>
</evidence>
<comment type="similarity">
    <text evidence="1">Belongs to the peptidase C48 family.</text>
</comment>
<evidence type="ECO:0000256" key="3">
    <source>
        <dbReference type="ARBA" id="ARBA00022801"/>
    </source>
</evidence>
<protein>
    <recommendedName>
        <fullName evidence="4">Ubiquitin-like protease family profile domain-containing protein</fullName>
    </recommendedName>
</protein>
<dbReference type="Gene3D" id="3.40.395.10">
    <property type="entry name" value="Adenoviral Proteinase, Chain A"/>
    <property type="match status" value="1"/>
</dbReference>